<sequence length="66" mass="7427">MQCAPRLTWRPAQIEALASGPPNCRSRTWRGTRPAHPWADSQTISQIPCLNRGFCSTPVVAKLYFK</sequence>
<keyword evidence="3" id="KW-1185">Reference proteome</keyword>
<dbReference type="AlphaFoldDB" id="A0AA35KH41"/>
<proteinExistence type="predicted"/>
<evidence type="ECO:0000256" key="1">
    <source>
        <dbReference type="SAM" id="MobiDB-lite"/>
    </source>
</evidence>
<dbReference type="EMBL" id="OX395131">
    <property type="protein sequence ID" value="CAI5777164.1"/>
    <property type="molecule type" value="Genomic_DNA"/>
</dbReference>
<evidence type="ECO:0000313" key="2">
    <source>
        <dbReference type="EMBL" id="CAI5777164.1"/>
    </source>
</evidence>
<dbReference type="Proteomes" id="UP001178461">
    <property type="component" value="Chromosome 6"/>
</dbReference>
<accession>A0AA35KH41</accession>
<reference evidence="2" key="1">
    <citation type="submission" date="2022-12" db="EMBL/GenBank/DDBJ databases">
        <authorList>
            <person name="Alioto T."/>
            <person name="Alioto T."/>
            <person name="Gomez Garrido J."/>
        </authorList>
    </citation>
    <scope>NUCLEOTIDE SEQUENCE</scope>
</reference>
<name>A0AA35KH41_9SAUR</name>
<evidence type="ECO:0000313" key="3">
    <source>
        <dbReference type="Proteomes" id="UP001178461"/>
    </source>
</evidence>
<protein>
    <submittedName>
        <fullName evidence="2">Uncharacterized protein</fullName>
    </submittedName>
</protein>
<gene>
    <name evidence="2" type="ORF">PODLI_1B040617</name>
</gene>
<feature type="region of interest" description="Disordered" evidence="1">
    <location>
        <begin position="18"/>
        <end position="37"/>
    </location>
</feature>
<organism evidence="2 3">
    <name type="scientific">Podarcis lilfordi</name>
    <name type="common">Lilford's wall lizard</name>
    <dbReference type="NCBI Taxonomy" id="74358"/>
    <lineage>
        <taxon>Eukaryota</taxon>
        <taxon>Metazoa</taxon>
        <taxon>Chordata</taxon>
        <taxon>Craniata</taxon>
        <taxon>Vertebrata</taxon>
        <taxon>Euteleostomi</taxon>
        <taxon>Lepidosauria</taxon>
        <taxon>Squamata</taxon>
        <taxon>Bifurcata</taxon>
        <taxon>Unidentata</taxon>
        <taxon>Episquamata</taxon>
        <taxon>Laterata</taxon>
        <taxon>Lacertibaenia</taxon>
        <taxon>Lacertidae</taxon>
        <taxon>Podarcis</taxon>
    </lineage>
</organism>